<name>A0A0D3J798_EMIH1</name>
<dbReference type="HOGENOM" id="CLU_995486_0_0_1"/>
<keyword evidence="2" id="KW-1185">Reference proteome</keyword>
<evidence type="ECO:0000313" key="2">
    <source>
        <dbReference type="Proteomes" id="UP000013827"/>
    </source>
</evidence>
<dbReference type="Proteomes" id="UP000013827">
    <property type="component" value="Unassembled WGS sequence"/>
</dbReference>
<protein>
    <recommendedName>
        <fullName evidence="3">Glycosyl transferase 64 domain-containing protein</fullName>
    </recommendedName>
</protein>
<accession>A0A0D3J798</accession>
<reference evidence="2" key="1">
    <citation type="journal article" date="2013" name="Nature">
        <title>Pan genome of the phytoplankton Emiliania underpins its global distribution.</title>
        <authorList>
            <person name="Read B.A."/>
            <person name="Kegel J."/>
            <person name="Klute M.J."/>
            <person name="Kuo A."/>
            <person name="Lefebvre S.C."/>
            <person name="Maumus F."/>
            <person name="Mayer C."/>
            <person name="Miller J."/>
            <person name="Monier A."/>
            <person name="Salamov A."/>
            <person name="Young J."/>
            <person name="Aguilar M."/>
            <person name="Claverie J.M."/>
            <person name="Frickenhaus S."/>
            <person name="Gonzalez K."/>
            <person name="Herman E.K."/>
            <person name="Lin Y.C."/>
            <person name="Napier J."/>
            <person name="Ogata H."/>
            <person name="Sarno A.F."/>
            <person name="Shmutz J."/>
            <person name="Schroeder D."/>
            <person name="de Vargas C."/>
            <person name="Verret F."/>
            <person name="von Dassow P."/>
            <person name="Valentin K."/>
            <person name="Van de Peer Y."/>
            <person name="Wheeler G."/>
            <person name="Dacks J.B."/>
            <person name="Delwiche C.F."/>
            <person name="Dyhrman S.T."/>
            <person name="Glockner G."/>
            <person name="John U."/>
            <person name="Richards T."/>
            <person name="Worden A.Z."/>
            <person name="Zhang X."/>
            <person name="Grigoriev I.V."/>
            <person name="Allen A.E."/>
            <person name="Bidle K."/>
            <person name="Borodovsky M."/>
            <person name="Bowler C."/>
            <person name="Brownlee C."/>
            <person name="Cock J.M."/>
            <person name="Elias M."/>
            <person name="Gladyshev V.N."/>
            <person name="Groth M."/>
            <person name="Guda C."/>
            <person name="Hadaegh A."/>
            <person name="Iglesias-Rodriguez M.D."/>
            <person name="Jenkins J."/>
            <person name="Jones B.M."/>
            <person name="Lawson T."/>
            <person name="Leese F."/>
            <person name="Lindquist E."/>
            <person name="Lobanov A."/>
            <person name="Lomsadze A."/>
            <person name="Malik S.B."/>
            <person name="Marsh M.E."/>
            <person name="Mackinder L."/>
            <person name="Mock T."/>
            <person name="Mueller-Roeber B."/>
            <person name="Pagarete A."/>
            <person name="Parker M."/>
            <person name="Probert I."/>
            <person name="Quesneville H."/>
            <person name="Raines C."/>
            <person name="Rensing S.A."/>
            <person name="Riano-Pachon D.M."/>
            <person name="Richier S."/>
            <person name="Rokitta S."/>
            <person name="Shiraiwa Y."/>
            <person name="Soanes D.M."/>
            <person name="van der Giezen M."/>
            <person name="Wahlund T.M."/>
            <person name="Williams B."/>
            <person name="Wilson W."/>
            <person name="Wolfe G."/>
            <person name="Wurch L.L."/>
        </authorList>
    </citation>
    <scope>NUCLEOTIDE SEQUENCE</scope>
</reference>
<dbReference type="GeneID" id="17264927"/>
<organism evidence="1 2">
    <name type="scientific">Emiliania huxleyi (strain CCMP1516)</name>
    <dbReference type="NCBI Taxonomy" id="280463"/>
    <lineage>
        <taxon>Eukaryota</taxon>
        <taxon>Haptista</taxon>
        <taxon>Haptophyta</taxon>
        <taxon>Prymnesiophyceae</taxon>
        <taxon>Isochrysidales</taxon>
        <taxon>Noelaerhabdaceae</taxon>
        <taxon>Emiliania</taxon>
    </lineage>
</organism>
<reference evidence="1" key="2">
    <citation type="submission" date="2024-10" db="UniProtKB">
        <authorList>
            <consortium name="EnsemblProtists"/>
        </authorList>
    </citation>
    <scope>IDENTIFICATION</scope>
</reference>
<dbReference type="KEGG" id="ehx:EMIHUDRAFT_242874"/>
<evidence type="ECO:0008006" key="3">
    <source>
        <dbReference type="Google" id="ProtNLM"/>
    </source>
</evidence>
<evidence type="ECO:0000313" key="1">
    <source>
        <dbReference type="EnsemblProtists" id="EOD19383"/>
    </source>
</evidence>
<sequence>MLVLLELTPLTQQPPTWVKPSSRRWKRRRALSLSAPSRLTDANSTSRNSNITTIVTDAPGPHMAYGFLSITLASLRILPLLAERVRLVFDGASISPGLRLAPHCSKEADAAAYAAYKRQSIDKASGELPHGAQVIELPHRACLSGSIRAGMAGVSTPFVAVLQNDMPVKRKFDLFALLALMETEPRVEKVHFSVGINRCHVRNSKVVCKAHRRMGRASNVSYAQEKGGGVLTRLTPVQQWFDGNHVARLTHYQRVLSIVPDGVFMEDRMFCKPWANHSLWGTFLLGAPDDGHYSGHLNGGGHRAQGCMQPPFGEGSGLVGGGGGGATVALHSLQPVYAMPVT</sequence>
<dbReference type="RefSeq" id="XP_005771812.1">
    <property type="nucleotide sequence ID" value="XM_005771755.1"/>
</dbReference>
<dbReference type="AlphaFoldDB" id="A0A0D3J798"/>
<dbReference type="PaxDb" id="2903-EOD19383"/>
<proteinExistence type="predicted"/>
<dbReference type="EnsemblProtists" id="EOD19383">
    <property type="protein sequence ID" value="EOD19383"/>
    <property type="gene ID" value="EMIHUDRAFT_242874"/>
</dbReference>